<evidence type="ECO:0000313" key="2">
    <source>
        <dbReference type="EMBL" id="CAD7683661.1"/>
    </source>
</evidence>
<evidence type="ECO:0000313" key="3">
    <source>
        <dbReference type="Proteomes" id="UP000645828"/>
    </source>
</evidence>
<name>A0A811Z4M3_NYCPR</name>
<reference evidence="2" key="1">
    <citation type="submission" date="2020-12" db="EMBL/GenBank/DDBJ databases">
        <authorList>
            <consortium name="Molecular Ecology Group"/>
        </authorList>
    </citation>
    <scope>NUCLEOTIDE SEQUENCE</scope>
    <source>
        <strain evidence="2">TBG_1078</strain>
    </source>
</reference>
<sequence>MLLKNSWTGSQNSLRNNVQTQGDLPEIRWTASASAPGSQQRWRQKLNR</sequence>
<gene>
    <name evidence="2" type="ORF">NYPRO_LOCUS16453</name>
</gene>
<keyword evidence="3" id="KW-1185">Reference proteome</keyword>
<feature type="region of interest" description="Disordered" evidence="1">
    <location>
        <begin position="1"/>
        <end position="21"/>
    </location>
</feature>
<accession>A0A811Z4M3</accession>
<protein>
    <submittedName>
        <fullName evidence="2">(raccoon dog) hypothetical protein</fullName>
    </submittedName>
</protein>
<evidence type="ECO:0000256" key="1">
    <source>
        <dbReference type="SAM" id="MobiDB-lite"/>
    </source>
</evidence>
<comment type="caution">
    <text evidence="2">The sequence shown here is derived from an EMBL/GenBank/DDBJ whole genome shotgun (WGS) entry which is preliminary data.</text>
</comment>
<dbReference type="Proteomes" id="UP000645828">
    <property type="component" value="Unassembled WGS sequence"/>
</dbReference>
<organism evidence="2 3">
    <name type="scientific">Nyctereutes procyonoides</name>
    <name type="common">Raccoon dog</name>
    <name type="synonym">Canis procyonoides</name>
    <dbReference type="NCBI Taxonomy" id="34880"/>
    <lineage>
        <taxon>Eukaryota</taxon>
        <taxon>Metazoa</taxon>
        <taxon>Chordata</taxon>
        <taxon>Craniata</taxon>
        <taxon>Vertebrata</taxon>
        <taxon>Euteleostomi</taxon>
        <taxon>Mammalia</taxon>
        <taxon>Eutheria</taxon>
        <taxon>Laurasiatheria</taxon>
        <taxon>Carnivora</taxon>
        <taxon>Caniformia</taxon>
        <taxon>Canidae</taxon>
        <taxon>Nyctereutes</taxon>
    </lineage>
</organism>
<dbReference type="EMBL" id="CAJHUB010000755">
    <property type="protein sequence ID" value="CAD7683661.1"/>
    <property type="molecule type" value="Genomic_DNA"/>
</dbReference>
<dbReference type="AlphaFoldDB" id="A0A811Z4M3"/>
<proteinExistence type="predicted"/>